<dbReference type="PANTHER" id="PTHR37484:SF1">
    <property type="entry name" value="ROD SHAPE-DETERMINING PROTEIN MRED"/>
    <property type="match status" value="1"/>
</dbReference>
<dbReference type="InterPro" id="IPR026034">
    <property type="entry name" value="MreD_proteobac"/>
</dbReference>
<feature type="transmembrane region" description="Helical" evidence="8">
    <location>
        <begin position="81"/>
        <end position="104"/>
    </location>
</feature>
<evidence type="ECO:0000256" key="3">
    <source>
        <dbReference type="ARBA" id="ARBA00022475"/>
    </source>
</evidence>
<feature type="transmembrane region" description="Helical" evidence="8">
    <location>
        <begin position="116"/>
        <end position="136"/>
    </location>
</feature>
<evidence type="ECO:0000256" key="1">
    <source>
        <dbReference type="ARBA" id="ARBA00004651"/>
    </source>
</evidence>
<keyword evidence="7 8" id="KW-0472">Membrane</keyword>
<dbReference type="Proteomes" id="UP000005615">
    <property type="component" value="Unassembled WGS sequence"/>
</dbReference>
<evidence type="ECO:0000256" key="8">
    <source>
        <dbReference type="SAM" id="Phobius"/>
    </source>
</evidence>
<comment type="caution">
    <text evidence="9">The sequence shown here is derived from an EMBL/GenBank/DDBJ whole genome shotgun (WGS) entry which is preliminary data.</text>
</comment>
<evidence type="ECO:0000256" key="2">
    <source>
        <dbReference type="ARBA" id="ARBA00007776"/>
    </source>
</evidence>
<dbReference type="PANTHER" id="PTHR37484">
    <property type="entry name" value="ROD SHAPE-DETERMINING PROTEIN MRED"/>
    <property type="match status" value="1"/>
</dbReference>
<dbReference type="eggNOG" id="COG2891">
    <property type="taxonomic scope" value="Bacteria"/>
</dbReference>
<dbReference type="GO" id="GO:0008360">
    <property type="term" value="P:regulation of cell shape"/>
    <property type="evidence" value="ECO:0007669"/>
    <property type="project" value="UniProtKB-KW"/>
</dbReference>
<keyword evidence="6 8" id="KW-1133">Transmembrane helix</keyword>
<evidence type="ECO:0000313" key="9">
    <source>
        <dbReference type="EMBL" id="EGG28840.1"/>
    </source>
</evidence>
<keyword evidence="3" id="KW-1003">Cell membrane</keyword>
<proteinExistence type="inferred from homology"/>
<dbReference type="Pfam" id="PF04093">
    <property type="entry name" value="MreD"/>
    <property type="match status" value="1"/>
</dbReference>
<keyword evidence="5" id="KW-0133">Cell shape</keyword>
<dbReference type="GO" id="GO:0005886">
    <property type="term" value="C:plasma membrane"/>
    <property type="evidence" value="ECO:0007669"/>
    <property type="project" value="UniProtKB-SubCell"/>
</dbReference>
<dbReference type="NCBIfam" id="TIGR03426">
    <property type="entry name" value="shape_MreD"/>
    <property type="match status" value="1"/>
</dbReference>
<keyword evidence="4 8" id="KW-0812">Transmembrane</keyword>
<evidence type="ECO:0000256" key="5">
    <source>
        <dbReference type="ARBA" id="ARBA00022960"/>
    </source>
</evidence>
<evidence type="ECO:0000256" key="4">
    <source>
        <dbReference type="ARBA" id="ARBA00022692"/>
    </source>
</evidence>
<dbReference type="AlphaFoldDB" id="F3L4A7"/>
<keyword evidence="10" id="KW-1185">Reference proteome</keyword>
<dbReference type="STRING" id="2518989.IMCC3088_2508"/>
<name>F3L4A7_9GAMM</name>
<evidence type="ECO:0000256" key="7">
    <source>
        <dbReference type="ARBA" id="ARBA00023136"/>
    </source>
</evidence>
<organism evidence="9 10">
    <name type="scientific">Aequoribacter fuscus</name>
    <dbReference type="NCBI Taxonomy" id="2518989"/>
    <lineage>
        <taxon>Bacteria</taxon>
        <taxon>Pseudomonadati</taxon>
        <taxon>Pseudomonadota</taxon>
        <taxon>Gammaproteobacteria</taxon>
        <taxon>Cellvibrionales</taxon>
        <taxon>Halieaceae</taxon>
        <taxon>Aequoribacter</taxon>
    </lineage>
</organism>
<comment type="similarity">
    <text evidence="2">Belongs to the MreD family.</text>
</comment>
<protein>
    <submittedName>
        <fullName evidence="9">Rod shape-determining protein MreD</fullName>
    </submittedName>
</protein>
<evidence type="ECO:0000313" key="10">
    <source>
        <dbReference type="Proteomes" id="UP000005615"/>
    </source>
</evidence>
<feature type="transmembrane region" description="Helical" evidence="8">
    <location>
        <begin position="12"/>
        <end position="35"/>
    </location>
</feature>
<reference evidence="9 10" key="1">
    <citation type="journal article" date="2011" name="J. Bacteriol.">
        <title>Genome sequence of strain IMCC3088, a proteorhodopsin-containing marine bacterium belonging to the OM60/NOR5 clade.</title>
        <authorList>
            <person name="Jang Y."/>
            <person name="Oh H.M."/>
            <person name="Kang I."/>
            <person name="Lee K."/>
            <person name="Yang S.J."/>
            <person name="Cho J.C."/>
        </authorList>
    </citation>
    <scope>NUCLEOTIDE SEQUENCE [LARGE SCALE GENOMIC DNA]</scope>
    <source>
        <strain evidence="9 10">IMCC3088</strain>
    </source>
</reference>
<sequence length="145" mass="16293">MLLSIWTTEVSGLPLLIDWVALVLFYWVVALPARVGLTYALLTGFTVDVLSASPLGHYALIMTLVCLFGQLICLRFRKMDVLSQIALVFMLAGVARFIDVWLASFETQAVAVTPPLLTALCSALVWPVVMQILRYFRRYHGLTEW</sequence>
<comment type="subcellular location">
    <subcellularLocation>
        <location evidence="1">Cell membrane</location>
        <topology evidence="1">Multi-pass membrane protein</topology>
    </subcellularLocation>
</comment>
<dbReference type="EMBL" id="AEIG01000078">
    <property type="protein sequence ID" value="EGG28840.1"/>
    <property type="molecule type" value="Genomic_DNA"/>
</dbReference>
<dbReference type="InterPro" id="IPR007227">
    <property type="entry name" value="Cell_shape_determining_MreD"/>
</dbReference>
<feature type="transmembrane region" description="Helical" evidence="8">
    <location>
        <begin position="55"/>
        <end position="74"/>
    </location>
</feature>
<gene>
    <name evidence="9" type="ORF">IMCC3088_2508</name>
</gene>
<accession>F3L4A7</accession>
<evidence type="ECO:0000256" key="6">
    <source>
        <dbReference type="ARBA" id="ARBA00022989"/>
    </source>
</evidence>
<dbReference type="OrthoDB" id="6647425at2"/>